<gene>
    <name evidence="7" type="ORF">AERYTH_05625</name>
</gene>
<reference evidence="7 8" key="1">
    <citation type="journal article" date="1991" name="Int. J. Syst. Bacteriol.">
        <title>Description of the erythromycin-producing bacterium Arthrobacter sp. strain NRRL B-3381 as Aeromicrobium erythreum gen. nov., sp. nov.</title>
        <authorList>
            <person name="Miller E.S."/>
            <person name="Woese C.R."/>
            <person name="Brenner S."/>
        </authorList>
    </citation>
    <scope>NUCLEOTIDE SEQUENCE [LARGE SCALE GENOMIC DNA]</scope>
    <source>
        <strain evidence="7 8">AR18</strain>
    </source>
</reference>
<dbReference type="EMBL" id="CP011502">
    <property type="protein sequence ID" value="ALX04215.1"/>
    <property type="molecule type" value="Genomic_DNA"/>
</dbReference>
<dbReference type="GO" id="GO:0016020">
    <property type="term" value="C:membrane"/>
    <property type="evidence" value="ECO:0007669"/>
    <property type="project" value="UniProtKB-SubCell"/>
</dbReference>
<evidence type="ECO:0000256" key="2">
    <source>
        <dbReference type="ARBA" id="ARBA00022692"/>
    </source>
</evidence>
<keyword evidence="3 5" id="KW-1133">Transmembrane helix</keyword>
<evidence type="ECO:0000313" key="8">
    <source>
        <dbReference type="Proteomes" id="UP000067689"/>
    </source>
</evidence>
<keyword evidence="8" id="KW-1185">Reference proteome</keyword>
<proteinExistence type="predicted"/>
<accession>A0A0U3TF81</accession>
<evidence type="ECO:0000313" key="7">
    <source>
        <dbReference type="EMBL" id="ALX04215.1"/>
    </source>
</evidence>
<evidence type="ECO:0000259" key="6">
    <source>
        <dbReference type="Pfam" id="PF13515"/>
    </source>
</evidence>
<comment type="subcellular location">
    <subcellularLocation>
        <location evidence="1">Membrane</location>
        <topology evidence="1">Multi-pass membrane protein</topology>
    </subcellularLocation>
</comment>
<evidence type="ECO:0000256" key="5">
    <source>
        <dbReference type="SAM" id="Phobius"/>
    </source>
</evidence>
<dbReference type="PATRIC" id="fig|2041.4.peg.1168"/>
<feature type="transmembrane region" description="Helical" evidence="5">
    <location>
        <begin position="54"/>
        <end position="77"/>
    </location>
</feature>
<organism evidence="7 8">
    <name type="scientific">Aeromicrobium erythreum</name>
    <dbReference type="NCBI Taxonomy" id="2041"/>
    <lineage>
        <taxon>Bacteria</taxon>
        <taxon>Bacillati</taxon>
        <taxon>Actinomycetota</taxon>
        <taxon>Actinomycetes</taxon>
        <taxon>Propionibacteriales</taxon>
        <taxon>Nocardioidaceae</taxon>
        <taxon>Aeromicrobium</taxon>
    </lineage>
</organism>
<feature type="transmembrane region" description="Helical" evidence="5">
    <location>
        <begin position="84"/>
        <end position="108"/>
    </location>
</feature>
<dbReference type="InterPro" id="IPR049453">
    <property type="entry name" value="Memb_transporter_dom"/>
</dbReference>
<dbReference type="Proteomes" id="UP000067689">
    <property type="component" value="Chromosome"/>
</dbReference>
<feature type="domain" description="Integral membrane bound transporter" evidence="6">
    <location>
        <begin position="22"/>
        <end position="144"/>
    </location>
</feature>
<evidence type="ECO:0000256" key="1">
    <source>
        <dbReference type="ARBA" id="ARBA00004141"/>
    </source>
</evidence>
<dbReference type="STRING" id="2041.AERYTH_05625"/>
<name>A0A0U3TF81_9ACTN</name>
<dbReference type="Pfam" id="PF13515">
    <property type="entry name" value="FUSC_2"/>
    <property type="match status" value="1"/>
</dbReference>
<dbReference type="KEGG" id="aer:AERYTH_05625"/>
<evidence type="ECO:0000256" key="4">
    <source>
        <dbReference type="ARBA" id="ARBA00023136"/>
    </source>
</evidence>
<keyword evidence="2 5" id="KW-0812">Transmembrane</keyword>
<protein>
    <recommendedName>
        <fullName evidence="6">Integral membrane bound transporter domain-containing protein</fullName>
    </recommendedName>
</protein>
<evidence type="ECO:0000256" key="3">
    <source>
        <dbReference type="ARBA" id="ARBA00022989"/>
    </source>
</evidence>
<keyword evidence="4 5" id="KW-0472">Membrane</keyword>
<sequence length="349" mass="36829">MRLLRRRWRLMLRLGAASSLAFLVATQVFGHQQAFFAPIAAVVVITAGGGLRGRTLFEVVVGVALGVLVGELIILTIGRGPAQMALVVLLTVAAATLTGIRGLALTQAASSAVLLAAVVPVPGAGNPALTRFLDALVGGLCGMAMVLLIPRNPVRDIDAEVQRLLRQLASVLRGTGRALRESDSTVADDALTRARGLQSSIESLDATAANVSEIARMSPLRWRQRDHLALYVGAVRDFDNAIRDARVLARRASAMLRHGETGPDALWLSVEELAEAVDLVADDLSTLDDFAGARERIVAAVRIAVEALPATMTLNTAAITAQVRSIAADLLYVCGATRDEIDEALDVGP</sequence>
<dbReference type="AlphaFoldDB" id="A0A0U3TF81"/>